<comment type="subunit">
    <text evidence="9">Forms a ring-shaped head-to-tail homodimer around DNA.</text>
</comment>
<sequence>MKVRVGREVLAEAVGWVAKGLPSRPSVPILAGMAIEVADGMLTVSGFDYESSAQVGLSAEVGEDGRVLVSGRLLAGICRAMPRDTVDLSSEGARVTVSSGHARFTLQTLPLDEYPPLPELPAAGGLVSGEVFARAVTQVVTAAGRDDTLPVLTGVRVEIRGPVITLLATDRYRLAVRSFSWEPNDPEIEADALVPAKVLSGLARTLAGHEVTLALGSTRTGDGLIGFEGAGRRATSRLIDAEFPKVRKLIPAPGAITRTVTADTATLIEAVKRVSLVAERTSPVRFAFTDGTATLSAGSGEEAEAVEPIEATLTGDPLVIGFNTGYLLDALGSLGTPFAHFAFTEPTKPVNLVGLRSPDETPDGDSAYIVVPLRGIS</sequence>
<evidence type="ECO:0000256" key="9">
    <source>
        <dbReference type="PIRNR" id="PIRNR000804"/>
    </source>
</evidence>
<dbReference type="InterPro" id="IPR022635">
    <property type="entry name" value="DNA_polIII_beta_C"/>
</dbReference>
<dbReference type="GO" id="GO:0008408">
    <property type="term" value="F:3'-5' exonuclease activity"/>
    <property type="evidence" value="ECO:0007669"/>
    <property type="project" value="InterPro"/>
</dbReference>
<dbReference type="EMBL" id="SMKA01000209">
    <property type="protein sequence ID" value="TDC21756.1"/>
    <property type="molecule type" value="Genomic_DNA"/>
</dbReference>
<dbReference type="GO" id="GO:0006271">
    <property type="term" value="P:DNA strand elongation involved in DNA replication"/>
    <property type="evidence" value="ECO:0007669"/>
    <property type="project" value="TreeGrafter"/>
</dbReference>
<evidence type="ECO:0000256" key="5">
    <source>
        <dbReference type="ARBA" id="ARBA00022695"/>
    </source>
</evidence>
<dbReference type="GO" id="GO:0003677">
    <property type="term" value="F:DNA binding"/>
    <property type="evidence" value="ECO:0007669"/>
    <property type="project" value="UniProtKB-UniRule"/>
</dbReference>
<dbReference type="NCBIfam" id="TIGR00663">
    <property type="entry name" value="dnan"/>
    <property type="match status" value="1"/>
</dbReference>
<dbReference type="OrthoDB" id="468978at2"/>
<protein>
    <recommendedName>
        <fullName evidence="9">Beta sliding clamp</fullName>
    </recommendedName>
</protein>
<comment type="similarity">
    <text evidence="2 9">Belongs to the beta sliding clamp family.</text>
</comment>
<dbReference type="RefSeq" id="WP_132413429.1">
    <property type="nucleotide sequence ID" value="NZ_SMKA01000209.1"/>
</dbReference>
<dbReference type="InterPro" id="IPR022637">
    <property type="entry name" value="DNA_polIII_beta_cen"/>
</dbReference>
<keyword evidence="4 9" id="KW-0808">Transferase</keyword>
<dbReference type="GO" id="GO:0005737">
    <property type="term" value="C:cytoplasm"/>
    <property type="evidence" value="ECO:0007669"/>
    <property type="project" value="UniProtKB-SubCell"/>
</dbReference>
<evidence type="ECO:0000256" key="3">
    <source>
        <dbReference type="ARBA" id="ARBA00022490"/>
    </source>
</evidence>
<evidence type="ECO:0000256" key="7">
    <source>
        <dbReference type="ARBA" id="ARBA00022932"/>
    </source>
</evidence>
<evidence type="ECO:0000256" key="4">
    <source>
        <dbReference type="ARBA" id="ARBA00022679"/>
    </source>
</evidence>
<keyword evidence="8" id="KW-0238">DNA-binding</keyword>
<feature type="domain" description="DNA polymerase III beta sliding clamp central" evidence="11">
    <location>
        <begin position="128"/>
        <end position="245"/>
    </location>
</feature>
<dbReference type="GO" id="GO:0009360">
    <property type="term" value="C:DNA polymerase III complex"/>
    <property type="evidence" value="ECO:0007669"/>
    <property type="project" value="InterPro"/>
</dbReference>
<evidence type="ECO:0000256" key="1">
    <source>
        <dbReference type="ARBA" id="ARBA00004496"/>
    </source>
</evidence>
<evidence type="ECO:0000313" key="14">
    <source>
        <dbReference type="Proteomes" id="UP000295075"/>
    </source>
</evidence>
<dbReference type="PANTHER" id="PTHR30478">
    <property type="entry name" value="DNA POLYMERASE III SUBUNIT BETA"/>
    <property type="match status" value="1"/>
</dbReference>
<dbReference type="PANTHER" id="PTHR30478:SF0">
    <property type="entry name" value="BETA SLIDING CLAMP"/>
    <property type="match status" value="1"/>
</dbReference>
<dbReference type="Pfam" id="PF00712">
    <property type="entry name" value="DNA_pol3_beta"/>
    <property type="match status" value="1"/>
</dbReference>
<keyword evidence="5 9" id="KW-0548">Nucleotidyltransferase</keyword>
<evidence type="ECO:0000256" key="8">
    <source>
        <dbReference type="ARBA" id="ARBA00023125"/>
    </source>
</evidence>
<evidence type="ECO:0000256" key="2">
    <source>
        <dbReference type="ARBA" id="ARBA00010752"/>
    </source>
</evidence>
<dbReference type="InterPro" id="IPR022634">
    <property type="entry name" value="DNA_polIII_beta_N"/>
</dbReference>
<keyword evidence="7 9" id="KW-0239">DNA-directed DNA polymerase</keyword>
<comment type="caution">
    <text evidence="13">The sequence shown here is derived from an EMBL/GenBank/DDBJ whole genome shotgun (WGS) entry which is preliminary data.</text>
</comment>
<dbReference type="InterPro" id="IPR046938">
    <property type="entry name" value="DNA_clamp_sf"/>
</dbReference>
<reference evidence="13 14" key="1">
    <citation type="submission" date="2019-03" db="EMBL/GenBank/DDBJ databases">
        <title>Draft genome sequences of novel Actinobacteria.</title>
        <authorList>
            <person name="Sahin N."/>
            <person name="Ay H."/>
            <person name="Saygin H."/>
        </authorList>
    </citation>
    <scope>NUCLEOTIDE SEQUENCE [LARGE SCALE GENOMIC DNA]</scope>
    <source>
        <strain evidence="13 14">JCM 30547</strain>
    </source>
</reference>
<evidence type="ECO:0000259" key="10">
    <source>
        <dbReference type="Pfam" id="PF00712"/>
    </source>
</evidence>
<dbReference type="CDD" id="cd00140">
    <property type="entry name" value="beta_clamp"/>
    <property type="match status" value="1"/>
</dbReference>
<accession>A0A4R4PIM0</accession>
<comment type="subcellular location">
    <subcellularLocation>
        <location evidence="1 9">Cytoplasm</location>
    </subcellularLocation>
</comment>
<comment type="function">
    <text evidence="9">Confers DNA tethering and processivity to DNA polymerases and other proteins. Acts as a clamp, forming a ring around DNA (a reaction catalyzed by the clamp-loading complex) which diffuses in an ATP-independent manner freely and bidirectionally along dsDNA. Initially characterized for its ability to contact the catalytic subunit of DNA polymerase III (Pol III), a complex, multichain enzyme responsible for most of the replicative synthesis in bacteria; Pol III exhibits 3'-5' exonuclease proofreading activity. The beta chain is required for initiation of replication as well as for processivity of DNA replication.</text>
</comment>
<evidence type="ECO:0000256" key="6">
    <source>
        <dbReference type="ARBA" id="ARBA00022705"/>
    </source>
</evidence>
<dbReference type="Gene3D" id="3.10.150.10">
    <property type="entry name" value="DNA Polymerase III, subunit A, domain 2"/>
    <property type="match status" value="3"/>
</dbReference>
<dbReference type="SUPFAM" id="SSF55979">
    <property type="entry name" value="DNA clamp"/>
    <property type="match status" value="3"/>
</dbReference>
<evidence type="ECO:0000259" key="11">
    <source>
        <dbReference type="Pfam" id="PF02767"/>
    </source>
</evidence>
<dbReference type="Pfam" id="PF02767">
    <property type="entry name" value="DNA_pol3_beta_2"/>
    <property type="match status" value="1"/>
</dbReference>
<evidence type="ECO:0000259" key="12">
    <source>
        <dbReference type="Pfam" id="PF02768"/>
    </source>
</evidence>
<keyword evidence="6 9" id="KW-0235">DNA replication</keyword>
<dbReference type="Proteomes" id="UP000295075">
    <property type="component" value="Unassembled WGS sequence"/>
</dbReference>
<feature type="domain" description="DNA polymerase III beta sliding clamp N-terminal" evidence="10">
    <location>
        <begin position="1"/>
        <end position="118"/>
    </location>
</feature>
<dbReference type="InterPro" id="IPR001001">
    <property type="entry name" value="DNA_polIII_beta"/>
</dbReference>
<feature type="domain" description="DNA polymerase III beta sliding clamp C-terminal" evidence="12">
    <location>
        <begin position="255"/>
        <end position="355"/>
    </location>
</feature>
<dbReference type="FunFam" id="3.10.150.10:FF:000005">
    <property type="entry name" value="Beta sliding clamp"/>
    <property type="match status" value="1"/>
</dbReference>
<evidence type="ECO:0000313" key="13">
    <source>
        <dbReference type="EMBL" id="TDC21756.1"/>
    </source>
</evidence>
<keyword evidence="14" id="KW-1185">Reference proteome</keyword>
<dbReference type="Pfam" id="PF02768">
    <property type="entry name" value="DNA_pol3_beta_3"/>
    <property type="match status" value="1"/>
</dbReference>
<dbReference type="AlphaFoldDB" id="A0A4R4PIM0"/>
<name>A0A4R4PIM0_9ACTN</name>
<organism evidence="13 14">
    <name type="scientific">Kribbella albertanoniae</name>
    <dbReference type="NCBI Taxonomy" id="1266829"/>
    <lineage>
        <taxon>Bacteria</taxon>
        <taxon>Bacillati</taxon>
        <taxon>Actinomycetota</taxon>
        <taxon>Actinomycetes</taxon>
        <taxon>Propionibacteriales</taxon>
        <taxon>Kribbellaceae</taxon>
        <taxon>Kribbella</taxon>
    </lineage>
</organism>
<dbReference type="SMART" id="SM00480">
    <property type="entry name" value="POL3Bc"/>
    <property type="match status" value="1"/>
</dbReference>
<dbReference type="GO" id="GO:0003887">
    <property type="term" value="F:DNA-directed DNA polymerase activity"/>
    <property type="evidence" value="ECO:0007669"/>
    <property type="project" value="UniProtKB-UniRule"/>
</dbReference>
<proteinExistence type="inferred from homology"/>
<gene>
    <name evidence="13" type="ORF">E1261_32615</name>
</gene>
<keyword evidence="3 9" id="KW-0963">Cytoplasm</keyword>
<dbReference type="PIRSF" id="PIRSF000804">
    <property type="entry name" value="DNA_pol_III_b"/>
    <property type="match status" value="1"/>
</dbReference>